<feature type="compositionally biased region" description="Polar residues" evidence="1">
    <location>
        <begin position="85"/>
        <end position="94"/>
    </location>
</feature>
<reference evidence="2 3" key="1">
    <citation type="journal article" date="2018" name="Genome Biol. Evol.">
        <title>Multiple Roots of Fruiting Body Formation in Amoebozoa.</title>
        <authorList>
            <person name="Hillmann F."/>
            <person name="Forbes G."/>
            <person name="Novohradska S."/>
            <person name="Ferling I."/>
            <person name="Riege K."/>
            <person name="Groth M."/>
            <person name="Westermann M."/>
            <person name="Marz M."/>
            <person name="Spaller T."/>
            <person name="Winckler T."/>
            <person name="Schaap P."/>
            <person name="Glockner G."/>
        </authorList>
    </citation>
    <scope>NUCLEOTIDE SEQUENCE [LARGE SCALE GENOMIC DNA]</scope>
    <source>
        <strain evidence="2 3">Jena</strain>
    </source>
</reference>
<feature type="compositionally biased region" description="Basic and acidic residues" evidence="1">
    <location>
        <begin position="1"/>
        <end position="11"/>
    </location>
</feature>
<proteinExistence type="predicted"/>
<organism evidence="2 3">
    <name type="scientific">Planoprotostelium fungivorum</name>
    <dbReference type="NCBI Taxonomy" id="1890364"/>
    <lineage>
        <taxon>Eukaryota</taxon>
        <taxon>Amoebozoa</taxon>
        <taxon>Evosea</taxon>
        <taxon>Variosea</taxon>
        <taxon>Cavosteliida</taxon>
        <taxon>Cavosteliaceae</taxon>
        <taxon>Planoprotostelium</taxon>
    </lineage>
</organism>
<accession>A0A2P6NC25</accession>
<feature type="compositionally biased region" description="Polar residues" evidence="1">
    <location>
        <begin position="67"/>
        <end position="78"/>
    </location>
</feature>
<protein>
    <submittedName>
        <fullName evidence="2">Uncharacterized protein</fullName>
    </submittedName>
</protein>
<dbReference type="AlphaFoldDB" id="A0A2P6NC25"/>
<keyword evidence="3" id="KW-1185">Reference proteome</keyword>
<gene>
    <name evidence="2" type="ORF">PROFUN_10871</name>
</gene>
<feature type="compositionally biased region" description="Basic and acidic residues" evidence="1">
    <location>
        <begin position="56"/>
        <end position="66"/>
    </location>
</feature>
<comment type="caution">
    <text evidence="2">The sequence shown here is derived from an EMBL/GenBank/DDBJ whole genome shotgun (WGS) entry which is preliminary data.</text>
</comment>
<dbReference type="Proteomes" id="UP000241769">
    <property type="component" value="Unassembled WGS sequence"/>
</dbReference>
<name>A0A2P6NC25_9EUKA</name>
<evidence type="ECO:0000313" key="3">
    <source>
        <dbReference type="Proteomes" id="UP000241769"/>
    </source>
</evidence>
<evidence type="ECO:0000256" key="1">
    <source>
        <dbReference type="SAM" id="MobiDB-lite"/>
    </source>
</evidence>
<feature type="region of interest" description="Disordered" evidence="1">
    <location>
        <begin position="1"/>
        <end position="125"/>
    </location>
</feature>
<sequence>MTERSCSEDYLKSVLGSDSSSAIPDLLKPLPSEDSSNDAHRGQQPQQQQPQINFMRQREAENDDKNMQAQHAQHTQLLNDPGNGQLATIDQNQGELIPMTRGQGRNFAFTNQPGLMMHSKETPEM</sequence>
<dbReference type="EMBL" id="MDYQ01000122">
    <property type="protein sequence ID" value="PRP81509.1"/>
    <property type="molecule type" value="Genomic_DNA"/>
</dbReference>
<dbReference type="InParanoid" id="A0A2P6NC25"/>
<evidence type="ECO:0000313" key="2">
    <source>
        <dbReference type="EMBL" id="PRP81509.1"/>
    </source>
</evidence>